<sequence>MEKTNRRPSKTNETEIKRTVENELLVGLGQVCTYRLDVPFFNNPIERVLLGAHVVVLNQQRKVHRVSSRFHCVSMKEWSKPGSDFTLDAILQKISLIHSQKILATLKMRLPEFDNYLSG</sequence>
<reference evidence="2" key="1">
    <citation type="submission" date="2022-11" db="UniProtKB">
        <authorList>
            <consortium name="WormBaseParasite"/>
        </authorList>
    </citation>
    <scope>IDENTIFICATION</scope>
</reference>
<accession>A0A915CRC8</accession>
<dbReference type="WBParaSite" id="jg11671">
    <property type="protein sequence ID" value="jg11671"/>
    <property type="gene ID" value="jg11671"/>
</dbReference>
<evidence type="ECO:0000313" key="2">
    <source>
        <dbReference type="WBParaSite" id="jg11671"/>
    </source>
</evidence>
<proteinExistence type="predicted"/>
<dbReference type="Proteomes" id="UP000887574">
    <property type="component" value="Unplaced"/>
</dbReference>
<evidence type="ECO:0000313" key="1">
    <source>
        <dbReference type="Proteomes" id="UP000887574"/>
    </source>
</evidence>
<protein>
    <submittedName>
        <fullName evidence="2">Uncharacterized protein</fullName>
    </submittedName>
</protein>
<name>A0A915CRC8_9BILA</name>
<keyword evidence="1" id="KW-1185">Reference proteome</keyword>
<dbReference type="AlphaFoldDB" id="A0A915CRC8"/>
<organism evidence="1 2">
    <name type="scientific">Ditylenchus dipsaci</name>
    <dbReference type="NCBI Taxonomy" id="166011"/>
    <lineage>
        <taxon>Eukaryota</taxon>
        <taxon>Metazoa</taxon>
        <taxon>Ecdysozoa</taxon>
        <taxon>Nematoda</taxon>
        <taxon>Chromadorea</taxon>
        <taxon>Rhabditida</taxon>
        <taxon>Tylenchina</taxon>
        <taxon>Tylenchomorpha</taxon>
        <taxon>Sphaerularioidea</taxon>
        <taxon>Anguinidae</taxon>
        <taxon>Anguininae</taxon>
        <taxon>Ditylenchus</taxon>
    </lineage>
</organism>